<dbReference type="Proteomes" id="UP001172101">
    <property type="component" value="Unassembled WGS sequence"/>
</dbReference>
<organism evidence="2 3">
    <name type="scientific">Lasiosphaeria miniovina</name>
    <dbReference type="NCBI Taxonomy" id="1954250"/>
    <lineage>
        <taxon>Eukaryota</taxon>
        <taxon>Fungi</taxon>
        <taxon>Dikarya</taxon>
        <taxon>Ascomycota</taxon>
        <taxon>Pezizomycotina</taxon>
        <taxon>Sordariomycetes</taxon>
        <taxon>Sordariomycetidae</taxon>
        <taxon>Sordariales</taxon>
        <taxon>Lasiosphaeriaceae</taxon>
        <taxon>Lasiosphaeria</taxon>
    </lineage>
</organism>
<gene>
    <name evidence="2" type="ORF">B0T26DRAFT_319191</name>
</gene>
<reference evidence="2" key="1">
    <citation type="submission" date="2023-06" db="EMBL/GenBank/DDBJ databases">
        <title>Genome-scale phylogeny and comparative genomics of the fungal order Sordariales.</title>
        <authorList>
            <consortium name="Lawrence Berkeley National Laboratory"/>
            <person name="Hensen N."/>
            <person name="Bonometti L."/>
            <person name="Westerberg I."/>
            <person name="Brannstrom I.O."/>
            <person name="Guillou S."/>
            <person name="Cros-Aarteil S."/>
            <person name="Calhoun S."/>
            <person name="Haridas S."/>
            <person name="Kuo A."/>
            <person name="Mondo S."/>
            <person name="Pangilinan J."/>
            <person name="Riley R."/>
            <person name="LaButti K."/>
            <person name="Andreopoulos B."/>
            <person name="Lipzen A."/>
            <person name="Chen C."/>
            <person name="Yanf M."/>
            <person name="Daum C."/>
            <person name="Ng V."/>
            <person name="Clum A."/>
            <person name="Steindorff A."/>
            <person name="Ohm R."/>
            <person name="Martin F."/>
            <person name="Silar P."/>
            <person name="Natvig D."/>
            <person name="Lalanne C."/>
            <person name="Gautier V."/>
            <person name="Ament-velasquez S.L."/>
            <person name="Kruys A."/>
            <person name="Hutchinson M.I."/>
            <person name="Powell A.J."/>
            <person name="Barry K."/>
            <person name="Miller A.N."/>
            <person name="Grigoriev I.V."/>
            <person name="Debuchy R."/>
            <person name="Gladieux P."/>
            <person name="Thoren M.H."/>
            <person name="Johannesson H."/>
        </authorList>
    </citation>
    <scope>NUCLEOTIDE SEQUENCE</scope>
    <source>
        <strain evidence="2">SMH2392-1A</strain>
    </source>
</reference>
<protein>
    <submittedName>
        <fullName evidence="2">Uncharacterized protein</fullName>
    </submittedName>
</protein>
<name>A0AA40ALT4_9PEZI</name>
<accession>A0AA40ALT4</accession>
<dbReference type="AlphaFoldDB" id="A0AA40ALT4"/>
<dbReference type="EMBL" id="JAUIRO010000004">
    <property type="protein sequence ID" value="KAK0718201.1"/>
    <property type="molecule type" value="Genomic_DNA"/>
</dbReference>
<feature type="transmembrane region" description="Helical" evidence="1">
    <location>
        <begin position="60"/>
        <end position="82"/>
    </location>
</feature>
<keyword evidence="3" id="KW-1185">Reference proteome</keyword>
<dbReference type="RefSeq" id="XP_060296994.1">
    <property type="nucleotide sequence ID" value="XM_060434360.1"/>
</dbReference>
<keyword evidence="1" id="KW-0812">Transmembrane</keyword>
<dbReference type="GeneID" id="85317630"/>
<evidence type="ECO:0000313" key="2">
    <source>
        <dbReference type="EMBL" id="KAK0718201.1"/>
    </source>
</evidence>
<proteinExistence type="predicted"/>
<keyword evidence="1" id="KW-0472">Membrane</keyword>
<comment type="caution">
    <text evidence="2">The sequence shown here is derived from an EMBL/GenBank/DDBJ whole genome shotgun (WGS) entry which is preliminary data.</text>
</comment>
<keyword evidence="1" id="KW-1133">Transmembrane helix</keyword>
<sequence length="200" mass="22087">MPSPKEKRMYPRRSSPNSTEPAMFVPHFFVMSSSARDICTGSNSLSALARPRPPQAKARTLLTTLILCVCCSIICFGKSLIWSMTVLRLPGSTLEPHPQNTLPVVPLNVRSFVRSNPSMTPSMSRAARLSTSKRPASLLLLSPSTVRVGRWNRSKAATDVARVETPTRTLKRVVMKCIFKKSTYLGGVLWVTLVVSMRPS</sequence>
<evidence type="ECO:0000256" key="1">
    <source>
        <dbReference type="SAM" id="Phobius"/>
    </source>
</evidence>
<evidence type="ECO:0000313" key="3">
    <source>
        <dbReference type="Proteomes" id="UP001172101"/>
    </source>
</evidence>